<protein>
    <recommendedName>
        <fullName evidence="3">Dynamin-type G domain-containing protein</fullName>
    </recommendedName>
</protein>
<dbReference type="AlphaFoldDB" id="A0A6U2FPX1"/>
<organism evidence="2">
    <name type="scientific">Hemiselmis andersenii</name>
    <name type="common">Cryptophyte alga</name>
    <dbReference type="NCBI Taxonomy" id="464988"/>
    <lineage>
        <taxon>Eukaryota</taxon>
        <taxon>Cryptophyceae</taxon>
        <taxon>Cryptomonadales</taxon>
        <taxon>Hemiselmidaceae</taxon>
        <taxon>Hemiselmis</taxon>
    </lineage>
</organism>
<dbReference type="EMBL" id="HBFX01027342">
    <property type="protein sequence ID" value="CAD8963978.1"/>
    <property type="molecule type" value="Transcribed_RNA"/>
</dbReference>
<evidence type="ECO:0000256" key="1">
    <source>
        <dbReference type="SAM" id="Phobius"/>
    </source>
</evidence>
<name>A0A6U2FPX1_HEMAN</name>
<keyword evidence="1" id="KW-0472">Membrane</keyword>
<accession>A0A6U2FPX1</accession>
<evidence type="ECO:0000313" key="2">
    <source>
        <dbReference type="EMBL" id="CAD8963978.1"/>
    </source>
</evidence>
<evidence type="ECO:0008006" key="3">
    <source>
        <dbReference type="Google" id="ProtNLM"/>
    </source>
</evidence>
<proteinExistence type="predicted"/>
<keyword evidence="1" id="KW-0812">Transmembrane</keyword>
<sequence length="739" mass="82454">MRSADSPRRSQRCSVGFEGMSADPDSWVMLHRDSTWEEVVMDDLDTGNLVRRCRTLSEAASTNAFGRVFDPARLQAVCRRFMKSREEQMRFLEGLWKKVKLYDDPMLVKCHVGSYEGLNKLCSSQLKLFLAGSAGSMKRSIVKAMLDIDTHDCPYSDRVTVWYRCKHTGTTPATVLVHFRQDLTEEESKDAGMHPKIREHLEEFGSSFPLKVECMTELEVILGRADAEESLEHSWEDIHPTIAIVDSLEVFIQGSDTLDAGLEMIDGPTVEIADIVATALRKQADGIIFLVDADVVFDWWPVQQALQYFARESVFVVCVSDGDEESEELAEARRAALGLGVQKSCVHVLPGVMTGHKVSDKLLIQLESSLADYLEAHAASRALELSRQVSRLVDSLQSKVENMQSLLERPDHEVRSLRTTWTPKLLKLQDANTKTLRDVRLEYARQKEGIHRMADEYFRRLADEVPEMSMKAEPSKRVGLTGAFYSSTREEYAKQVEACLRCELEDATGRWTVMHLLPAVEKSMISVEQLLGDRASGLVTELEDIKSSVWQKAERVRETSEEMRARLSALPSGLPAISTRFAAYFGVANGFRSLVAVLSGSLLGAYALLFVGALGGAVSSWLALRSAGAETEKQLKEAIGRVLSEALRRRAAETASSVASTSMEPCLACIDRYEVSFAEDLAQFMDAMEGATNLIESGEDKVKECHARCREFLFELEAAKGQLCTGQFDLIQRSNAQPR</sequence>
<keyword evidence="1" id="KW-1133">Transmembrane helix</keyword>
<gene>
    <name evidence="2" type="ORF">HAND00432_LOCUS16533</name>
</gene>
<feature type="transmembrane region" description="Helical" evidence="1">
    <location>
        <begin position="603"/>
        <end position="624"/>
    </location>
</feature>
<reference evidence="2" key="1">
    <citation type="submission" date="2021-01" db="EMBL/GenBank/DDBJ databases">
        <authorList>
            <person name="Corre E."/>
            <person name="Pelletier E."/>
            <person name="Niang G."/>
            <person name="Scheremetjew M."/>
            <person name="Finn R."/>
            <person name="Kale V."/>
            <person name="Holt S."/>
            <person name="Cochrane G."/>
            <person name="Meng A."/>
            <person name="Brown T."/>
            <person name="Cohen L."/>
        </authorList>
    </citation>
    <scope>NUCLEOTIDE SEQUENCE</scope>
    <source>
        <strain evidence="2">CCMP644</strain>
    </source>
</reference>